<feature type="transmembrane region" description="Helical" evidence="7">
    <location>
        <begin position="219"/>
        <end position="237"/>
    </location>
</feature>
<evidence type="ECO:0000256" key="6">
    <source>
        <dbReference type="ARBA" id="ARBA00023136"/>
    </source>
</evidence>
<feature type="transmembrane region" description="Helical" evidence="7">
    <location>
        <begin position="244"/>
        <end position="265"/>
    </location>
</feature>
<evidence type="ECO:0000256" key="2">
    <source>
        <dbReference type="ARBA" id="ARBA00005697"/>
    </source>
</evidence>
<evidence type="ECO:0000256" key="7">
    <source>
        <dbReference type="SAM" id="Phobius"/>
    </source>
</evidence>
<evidence type="ECO:0000256" key="1">
    <source>
        <dbReference type="ARBA" id="ARBA00004127"/>
    </source>
</evidence>
<gene>
    <name evidence="8" type="ORF">GCM10025789_02690</name>
</gene>
<evidence type="ECO:0000256" key="5">
    <source>
        <dbReference type="ARBA" id="ARBA00022989"/>
    </source>
</evidence>
<keyword evidence="4 7" id="KW-0812">Transmembrane</keyword>
<comment type="caution">
    <text evidence="8">The sequence shown here is derived from an EMBL/GenBank/DDBJ whole genome shotgun (WGS) entry which is preliminary data.</text>
</comment>
<proteinExistence type="inferred from homology"/>
<feature type="transmembrane region" description="Helical" evidence="7">
    <location>
        <begin position="181"/>
        <end position="199"/>
    </location>
</feature>
<feature type="transmembrane region" description="Helical" evidence="7">
    <location>
        <begin position="490"/>
        <end position="513"/>
    </location>
</feature>
<feature type="transmembrane region" description="Helical" evidence="7">
    <location>
        <begin position="421"/>
        <end position="438"/>
    </location>
</feature>
<feature type="transmembrane region" description="Helical" evidence="7">
    <location>
        <begin position="40"/>
        <end position="61"/>
    </location>
</feature>
<comment type="similarity">
    <text evidence="2">Belongs to the nucleobase:cation symporter-2 (NCS2) (TC 2.A.40) family. Azg-like subfamily.</text>
</comment>
<dbReference type="InterPro" id="IPR045018">
    <property type="entry name" value="Azg-like"/>
</dbReference>
<feature type="transmembrane region" description="Helical" evidence="7">
    <location>
        <begin position="358"/>
        <end position="375"/>
    </location>
</feature>
<dbReference type="Pfam" id="PF00860">
    <property type="entry name" value="Xan_ur_permease"/>
    <property type="match status" value="1"/>
</dbReference>
<keyword evidence="9" id="KW-1185">Reference proteome</keyword>
<keyword evidence="6 7" id="KW-0472">Membrane</keyword>
<feature type="transmembrane region" description="Helical" evidence="7">
    <location>
        <begin position="119"/>
        <end position="138"/>
    </location>
</feature>
<protein>
    <submittedName>
        <fullName evidence="8">NCS2 family permease</fullName>
    </submittedName>
</protein>
<evidence type="ECO:0000256" key="4">
    <source>
        <dbReference type="ARBA" id="ARBA00022692"/>
    </source>
</evidence>
<keyword evidence="3" id="KW-0813">Transport</keyword>
<feature type="transmembrane region" description="Helical" evidence="7">
    <location>
        <begin position="450"/>
        <end position="478"/>
    </location>
</feature>
<dbReference type="PANTHER" id="PTHR43337:SF1">
    <property type="entry name" value="XANTHINE_URACIL PERMEASE C887.17-RELATED"/>
    <property type="match status" value="1"/>
</dbReference>
<comment type="subcellular location">
    <subcellularLocation>
        <location evidence="1">Endomembrane system</location>
        <topology evidence="1">Multi-pass membrane protein</topology>
    </subcellularLocation>
</comment>
<dbReference type="InterPro" id="IPR006043">
    <property type="entry name" value="NCS2"/>
</dbReference>
<organism evidence="8 9">
    <name type="scientific">Tessaracoccus lubricantis</name>
    <dbReference type="NCBI Taxonomy" id="545543"/>
    <lineage>
        <taxon>Bacteria</taxon>
        <taxon>Bacillati</taxon>
        <taxon>Actinomycetota</taxon>
        <taxon>Actinomycetes</taxon>
        <taxon>Propionibacteriales</taxon>
        <taxon>Propionibacteriaceae</taxon>
        <taxon>Tessaracoccus</taxon>
    </lineage>
</organism>
<evidence type="ECO:0000256" key="3">
    <source>
        <dbReference type="ARBA" id="ARBA00022448"/>
    </source>
</evidence>
<feature type="transmembrane region" description="Helical" evidence="7">
    <location>
        <begin position="150"/>
        <end position="169"/>
    </location>
</feature>
<dbReference type="PANTHER" id="PTHR43337">
    <property type="entry name" value="XANTHINE/URACIL PERMEASE C887.17-RELATED"/>
    <property type="match status" value="1"/>
</dbReference>
<dbReference type="Proteomes" id="UP001501521">
    <property type="component" value="Unassembled WGS sequence"/>
</dbReference>
<feature type="transmembrane region" description="Helical" evidence="7">
    <location>
        <begin position="309"/>
        <end position="327"/>
    </location>
</feature>
<keyword evidence="5 7" id="KW-1133">Transmembrane helix</keyword>
<sequence length="514" mass="53171">MVTNSPKAAKLQHETPRGTASGLDRFFEITKRRSSVGQEIRGGLVTFFAMAYIIALNPLIIGTAADKDGNLISGAPMYTDAARTVVDEAAVGASIGMVAAATALVAGLLTLAMGLIGRFPMGLAAGLGLNALVAYVLAPQMTWPQAMGLVVWEGILIFILVLTGFRTAVFKAIPKTLRTAISVGIGLFIAFVGLVNAGVVRKGGGTPVELGVGGTLQGWPIGVFFFGMLLLIGLYVLKVKGAMLISIVSATVLGIIIEAVTKLGAQSPDGSNPFGWSLNVPALQNFTLPDLGLIGRIDMFGAFFPDGQFSVTSFVALLVLVFSLLLADFFDTMGTVVAVGSEGGLLDKDGMPPRTTEILLVDSVGAIAGGLGSVSSNTCYVESTAGVGEGARTGLASVVTGLAFIAAIFLAPLINMVPSEAAAPVLVFVGFLMISQVVDVDWTKPEVGIPAFLTIILMPFAYSISVGIGAGMVAHVFIKVVKGEARKVHPLMYVVAALFVIYFIQGALIGVLAG</sequence>
<evidence type="ECO:0000313" key="8">
    <source>
        <dbReference type="EMBL" id="GAA4889715.1"/>
    </source>
</evidence>
<accession>A0ABP9EZ05</accession>
<dbReference type="EMBL" id="BAABLV010000005">
    <property type="protein sequence ID" value="GAA4889715.1"/>
    <property type="molecule type" value="Genomic_DNA"/>
</dbReference>
<dbReference type="RefSeq" id="WP_345577837.1">
    <property type="nucleotide sequence ID" value="NZ_BAABLV010000005.1"/>
</dbReference>
<feature type="transmembrane region" description="Helical" evidence="7">
    <location>
        <begin position="89"/>
        <end position="112"/>
    </location>
</feature>
<evidence type="ECO:0000313" key="9">
    <source>
        <dbReference type="Proteomes" id="UP001501521"/>
    </source>
</evidence>
<name>A0ABP9EZ05_9ACTN</name>
<reference evidence="9" key="1">
    <citation type="journal article" date="2019" name="Int. J. Syst. Evol. Microbiol.">
        <title>The Global Catalogue of Microorganisms (GCM) 10K type strain sequencing project: providing services to taxonomists for standard genome sequencing and annotation.</title>
        <authorList>
            <consortium name="The Broad Institute Genomics Platform"/>
            <consortium name="The Broad Institute Genome Sequencing Center for Infectious Disease"/>
            <person name="Wu L."/>
            <person name="Ma J."/>
        </authorList>
    </citation>
    <scope>NUCLEOTIDE SEQUENCE [LARGE SCALE GENOMIC DNA]</scope>
    <source>
        <strain evidence="9">JCM 19125</strain>
    </source>
</reference>
<feature type="transmembrane region" description="Helical" evidence="7">
    <location>
        <begin position="395"/>
        <end position="414"/>
    </location>
</feature>